<dbReference type="AlphaFoldDB" id="A0A7C0VBW8"/>
<evidence type="ECO:0000256" key="2">
    <source>
        <dbReference type="ARBA" id="ARBA00022670"/>
    </source>
</evidence>
<name>A0A7C0VBW8_UNCW3</name>
<sequence>MIDFDSLLKGKTVVVGIGNPLREDDYIGCYIAENLKDTVVSFNVEVNPEVFINDIVNENPDTIIIFDAADFGGRPGEVRLIEEGNIDRFTLSSHTIPISFFIHLLKMKTSADIYIIGIQPESTGYREGLSGIVRKTGDDILKRIKKSIKQ</sequence>
<dbReference type="GO" id="GO:0008047">
    <property type="term" value="F:enzyme activator activity"/>
    <property type="evidence" value="ECO:0007669"/>
    <property type="project" value="InterPro"/>
</dbReference>
<dbReference type="SUPFAM" id="SSF53163">
    <property type="entry name" value="HybD-like"/>
    <property type="match status" value="1"/>
</dbReference>
<evidence type="ECO:0000256" key="4">
    <source>
        <dbReference type="ARBA" id="ARBA00022801"/>
    </source>
</evidence>
<keyword evidence="4" id="KW-0378">Hydrolase</keyword>
<dbReference type="Gene3D" id="3.40.50.1450">
    <property type="entry name" value="HybD-like"/>
    <property type="match status" value="1"/>
</dbReference>
<organism evidence="5">
    <name type="scientific">candidate division WOR-3 bacterium</name>
    <dbReference type="NCBI Taxonomy" id="2052148"/>
    <lineage>
        <taxon>Bacteria</taxon>
        <taxon>Bacteria division WOR-3</taxon>
    </lineage>
</organism>
<evidence type="ECO:0000256" key="1">
    <source>
        <dbReference type="ARBA" id="ARBA00006814"/>
    </source>
</evidence>
<dbReference type="GO" id="GO:0016485">
    <property type="term" value="P:protein processing"/>
    <property type="evidence" value="ECO:0007669"/>
    <property type="project" value="TreeGrafter"/>
</dbReference>
<dbReference type="InterPro" id="IPR023430">
    <property type="entry name" value="Pept_HybD-like_dom_sf"/>
</dbReference>
<dbReference type="GO" id="GO:0004190">
    <property type="term" value="F:aspartic-type endopeptidase activity"/>
    <property type="evidence" value="ECO:0007669"/>
    <property type="project" value="UniProtKB-KW"/>
</dbReference>
<comment type="caution">
    <text evidence="5">The sequence shown here is derived from an EMBL/GenBank/DDBJ whole genome shotgun (WGS) entry which is preliminary data.</text>
</comment>
<dbReference type="PANTHER" id="PTHR30302:SF1">
    <property type="entry name" value="HYDROGENASE 2 MATURATION PROTEASE"/>
    <property type="match status" value="1"/>
</dbReference>
<dbReference type="PANTHER" id="PTHR30302">
    <property type="entry name" value="HYDROGENASE 1 MATURATION PROTEASE"/>
    <property type="match status" value="1"/>
</dbReference>
<dbReference type="EMBL" id="DQWE01000350">
    <property type="protein sequence ID" value="HDI83597.1"/>
    <property type="molecule type" value="Genomic_DNA"/>
</dbReference>
<evidence type="ECO:0000256" key="3">
    <source>
        <dbReference type="ARBA" id="ARBA00022750"/>
    </source>
</evidence>
<keyword evidence="3" id="KW-0064">Aspartyl protease</keyword>
<dbReference type="PRINTS" id="PR00446">
    <property type="entry name" value="HYDRGNUPTAKE"/>
</dbReference>
<proteinExistence type="inferred from homology"/>
<comment type="similarity">
    <text evidence="1">Belongs to the peptidase A31 family.</text>
</comment>
<accession>A0A7C0VBW8</accession>
<dbReference type="NCBIfam" id="TIGR00072">
    <property type="entry name" value="hydrog_prot"/>
    <property type="match status" value="1"/>
</dbReference>
<protein>
    <submittedName>
        <fullName evidence="5">Hydrogenase maturation protease</fullName>
    </submittedName>
</protein>
<dbReference type="Proteomes" id="UP000885847">
    <property type="component" value="Unassembled WGS sequence"/>
</dbReference>
<keyword evidence="2 5" id="KW-0645">Protease</keyword>
<evidence type="ECO:0000313" key="5">
    <source>
        <dbReference type="EMBL" id="HDI83597.1"/>
    </source>
</evidence>
<reference evidence="5" key="1">
    <citation type="journal article" date="2020" name="mSystems">
        <title>Genome- and Community-Level Interaction Insights into Carbon Utilization and Element Cycling Functions of Hydrothermarchaeota in Hydrothermal Sediment.</title>
        <authorList>
            <person name="Zhou Z."/>
            <person name="Liu Y."/>
            <person name="Xu W."/>
            <person name="Pan J."/>
            <person name="Luo Z.H."/>
            <person name="Li M."/>
        </authorList>
    </citation>
    <scope>NUCLEOTIDE SEQUENCE [LARGE SCALE GENOMIC DNA]</scope>
    <source>
        <strain evidence="5">HyVt-102</strain>
    </source>
</reference>
<dbReference type="InterPro" id="IPR000671">
    <property type="entry name" value="Peptidase_A31"/>
</dbReference>
<dbReference type="Pfam" id="PF01750">
    <property type="entry name" value="HycI"/>
    <property type="match status" value="1"/>
</dbReference>
<gene>
    <name evidence="5" type="ORF">ENF18_07400</name>
</gene>